<protein>
    <submittedName>
        <fullName evidence="1">Uncharacterized protein</fullName>
    </submittedName>
</protein>
<dbReference type="EMBL" id="CM023477">
    <property type="protein sequence ID" value="KAH7937043.1"/>
    <property type="molecule type" value="Genomic_DNA"/>
</dbReference>
<proteinExistence type="predicted"/>
<dbReference type="Proteomes" id="UP000821865">
    <property type="component" value="Chromosome 8"/>
</dbReference>
<accession>A0ACB8C7Y7</accession>
<organism evidence="1 2">
    <name type="scientific">Dermacentor silvarum</name>
    <name type="common">Tick</name>
    <dbReference type="NCBI Taxonomy" id="543639"/>
    <lineage>
        <taxon>Eukaryota</taxon>
        <taxon>Metazoa</taxon>
        <taxon>Ecdysozoa</taxon>
        <taxon>Arthropoda</taxon>
        <taxon>Chelicerata</taxon>
        <taxon>Arachnida</taxon>
        <taxon>Acari</taxon>
        <taxon>Parasitiformes</taxon>
        <taxon>Ixodida</taxon>
        <taxon>Ixodoidea</taxon>
        <taxon>Ixodidae</taxon>
        <taxon>Rhipicephalinae</taxon>
        <taxon>Dermacentor</taxon>
    </lineage>
</organism>
<sequence length="332" mass="37799">MDEEFLSTGVDVPFAEFVAIDNDVPTCEPQSVAEIAAEGVADEVPEDGGPPATFALALAGLEALQSFFRMKDNENADKGLQCVQKELFLSKGVLWTDDAFQAVRASIEKHFLEWLQSCHEHSDKQIMFESFQETISRRDTQKYKQYPWAVFNAIEWDGKRFKKGQLIRTQRTNPIIIGSIRRFLLYGDYTESVCATGGEVEIQQEPRSLYDEVKIFPLAKLDRKVTDSMLQKIIEEEEGRLPSKLYVTWPEGDQLYPNEKRPAGKAIGDIKVEIQNKKGENVSKLPGAQNKRLSVEMKIVWHSASGDKAVAQYVSPHNKNWGYWFRRMAPEE</sequence>
<evidence type="ECO:0000313" key="1">
    <source>
        <dbReference type="EMBL" id="KAH7937043.1"/>
    </source>
</evidence>
<keyword evidence="2" id="KW-1185">Reference proteome</keyword>
<name>A0ACB8C7Y7_DERSI</name>
<comment type="caution">
    <text evidence="1">The sequence shown here is derived from an EMBL/GenBank/DDBJ whole genome shotgun (WGS) entry which is preliminary data.</text>
</comment>
<reference evidence="1" key="1">
    <citation type="submission" date="2020-05" db="EMBL/GenBank/DDBJ databases">
        <title>Large-scale comparative analyses of tick genomes elucidate their genetic diversity and vector capacities.</title>
        <authorList>
            <person name="Jia N."/>
            <person name="Wang J."/>
            <person name="Shi W."/>
            <person name="Du L."/>
            <person name="Sun Y."/>
            <person name="Zhan W."/>
            <person name="Jiang J."/>
            <person name="Wang Q."/>
            <person name="Zhang B."/>
            <person name="Ji P."/>
            <person name="Sakyi L.B."/>
            <person name="Cui X."/>
            <person name="Yuan T."/>
            <person name="Jiang B."/>
            <person name="Yang W."/>
            <person name="Lam T.T.-Y."/>
            <person name="Chang Q."/>
            <person name="Ding S."/>
            <person name="Wang X."/>
            <person name="Zhu J."/>
            <person name="Ruan X."/>
            <person name="Zhao L."/>
            <person name="Wei J."/>
            <person name="Que T."/>
            <person name="Du C."/>
            <person name="Cheng J."/>
            <person name="Dai P."/>
            <person name="Han X."/>
            <person name="Huang E."/>
            <person name="Gao Y."/>
            <person name="Liu J."/>
            <person name="Shao H."/>
            <person name="Ye R."/>
            <person name="Li L."/>
            <person name="Wei W."/>
            <person name="Wang X."/>
            <person name="Wang C."/>
            <person name="Yang T."/>
            <person name="Huo Q."/>
            <person name="Li W."/>
            <person name="Guo W."/>
            <person name="Chen H."/>
            <person name="Zhou L."/>
            <person name="Ni X."/>
            <person name="Tian J."/>
            <person name="Zhou Y."/>
            <person name="Sheng Y."/>
            <person name="Liu T."/>
            <person name="Pan Y."/>
            <person name="Xia L."/>
            <person name="Li J."/>
            <person name="Zhao F."/>
            <person name="Cao W."/>
        </authorList>
    </citation>
    <scope>NUCLEOTIDE SEQUENCE</scope>
    <source>
        <strain evidence="1">Dsil-2018</strain>
    </source>
</reference>
<evidence type="ECO:0000313" key="2">
    <source>
        <dbReference type="Proteomes" id="UP000821865"/>
    </source>
</evidence>
<gene>
    <name evidence="1" type="ORF">HPB49_007560</name>
</gene>